<feature type="transmembrane region" description="Helical" evidence="1">
    <location>
        <begin position="19"/>
        <end position="40"/>
    </location>
</feature>
<evidence type="ECO:0000256" key="1">
    <source>
        <dbReference type="SAM" id="Phobius"/>
    </source>
</evidence>
<dbReference type="AlphaFoldDB" id="A0A1I5YV26"/>
<reference evidence="3" key="1">
    <citation type="submission" date="2016-10" db="EMBL/GenBank/DDBJ databases">
        <authorList>
            <person name="Varghese N."/>
            <person name="Submissions S."/>
        </authorList>
    </citation>
    <scope>NUCLEOTIDE SEQUENCE [LARGE SCALE GENOMIC DNA]</scope>
    <source>
        <strain evidence="3">DSM 11706</strain>
    </source>
</reference>
<dbReference type="Proteomes" id="UP000198734">
    <property type="component" value="Unassembled WGS sequence"/>
</dbReference>
<dbReference type="RefSeq" id="WP_093537002.1">
    <property type="nucleotide sequence ID" value="NZ_FOXU01000003.1"/>
</dbReference>
<keyword evidence="1" id="KW-0812">Transmembrane</keyword>
<dbReference type="OrthoDB" id="2971140at2"/>
<accession>A0A1I5YV26</accession>
<evidence type="ECO:0008006" key="4">
    <source>
        <dbReference type="Google" id="ProtNLM"/>
    </source>
</evidence>
<organism evidence="2 3">
    <name type="scientific">Psychrobacillus psychrotolerans</name>
    <dbReference type="NCBI Taxonomy" id="126156"/>
    <lineage>
        <taxon>Bacteria</taxon>
        <taxon>Bacillati</taxon>
        <taxon>Bacillota</taxon>
        <taxon>Bacilli</taxon>
        <taxon>Bacillales</taxon>
        <taxon>Bacillaceae</taxon>
        <taxon>Psychrobacillus</taxon>
    </lineage>
</organism>
<dbReference type="STRING" id="126156.SAMN05421670_2273"/>
<keyword evidence="1" id="KW-1133">Transmembrane helix</keyword>
<evidence type="ECO:0000313" key="2">
    <source>
        <dbReference type="EMBL" id="SFQ48066.1"/>
    </source>
</evidence>
<keyword evidence="1" id="KW-0472">Membrane</keyword>
<sequence length="198" mass="22419">MVPEINLLPQIERRKSSKLLFIVSGILIGLLLVFLCFQFFTLKKEIKSLESEETQLVGERDLLSAEVSTLDNGDQGSHSSSVAFVESVSYPVSPLIDEIYSLVEANSYLRTYLFDETGILLTADFETMTDVSSFIERLLNSSYFSDIKVETLKSFEPVNEQDTEVENEVNFDVQWRYTATIQLDINETYLSEGGPVNE</sequence>
<dbReference type="EMBL" id="FOXU01000003">
    <property type="protein sequence ID" value="SFQ48066.1"/>
    <property type="molecule type" value="Genomic_DNA"/>
</dbReference>
<keyword evidence="3" id="KW-1185">Reference proteome</keyword>
<proteinExistence type="predicted"/>
<evidence type="ECO:0000313" key="3">
    <source>
        <dbReference type="Proteomes" id="UP000198734"/>
    </source>
</evidence>
<gene>
    <name evidence="2" type="ORF">SAMN05421670_2273</name>
</gene>
<name>A0A1I5YV26_9BACI</name>
<protein>
    <recommendedName>
        <fullName evidence="4">Tfp pilus assembly protein PilN</fullName>
    </recommendedName>
</protein>